<dbReference type="EMBL" id="LDJR01000008">
    <property type="protein sequence ID" value="OAK75746.1"/>
    <property type="molecule type" value="Genomic_DNA"/>
</dbReference>
<accession>A0A178A6A4</accession>
<feature type="binding site" evidence="4">
    <location>
        <position position="137"/>
    </location>
    <ligand>
        <name>Zn(2+)</name>
        <dbReference type="ChEBI" id="CHEBI:29105"/>
    </ligand>
</feature>
<evidence type="ECO:0000256" key="1">
    <source>
        <dbReference type="ARBA" id="ARBA00012928"/>
    </source>
</evidence>
<dbReference type="GO" id="GO:0017136">
    <property type="term" value="F:histone deacetylase activity, NAD-dependent"/>
    <property type="evidence" value="ECO:0007669"/>
    <property type="project" value="TreeGrafter"/>
</dbReference>
<dbReference type="InterPro" id="IPR029035">
    <property type="entry name" value="DHS-like_NAD/FAD-binding_dom"/>
</dbReference>
<feature type="binding site" evidence="4">
    <location>
        <position position="172"/>
    </location>
    <ligand>
        <name>Zn(2+)</name>
        <dbReference type="ChEBI" id="CHEBI:29105"/>
    </ligand>
</feature>
<protein>
    <recommendedName>
        <fullName evidence="1">protein acetyllysine N-acetyltransferase</fullName>
        <ecNumber evidence="1">2.3.1.286</ecNumber>
    </recommendedName>
</protein>
<evidence type="ECO:0000256" key="3">
    <source>
        <dbReference type="ARBA" id="ARBA00023027"/>
    </source>
</evidence>
<gene>
    <name evidence="6" type="ORF">ABB05_00915</name>
</gene>
<evidence type="ECO:0000256" key="2">
    <source>
        <dbReference type="ARBA" id="ARBA00022679"/>
    </source>
</evidence>
<dbReference type="GO" id="GO:0070403">
    <property type="term" value="F:NAD+ binding"/>
    <property type="evidence" value="ECO:0007669"/>
    <property type="project" value="InterPro"/>
</dbReference>
<organism evidence="6 7">
    <name type="scientific">Lederbergia galactosidilytica</name>
    <dbReference type="NCBI Taxonomy" id="217031"/>
    <lineage>
        <taxon>Bacteria</taxon>
        <taxon>Bacillati</taxon>
        <taxon>Bacillota</taxon>
        <taxon>Bacilli</taxon>
        <taxon>Bacillales</taxon>
        <taxon>Bacillaceae</taxon>
        <taxon>Lederbergia</taxon>
    </lineage>
</organism>
<dbReference type="STRING" id="217031.ABB05_00915"/>
<dbReference type="GO" id="GO:0046872">
    <property type="term" value="F:metal ion binding"/>
    <property type="evidence" value="ECO:0007669"/>
    <property type="project" value="UniProtKB-KW"/>
</dbReference>
<evidence type="ECO:0000313" key="7">
    <source>
        <dbReference type="Proteomes" id="UP000077881"/>
    </source>
</evidence>
<evidence type="ECO:0000256" key="4">
    <source>
        <dbReference type="PROSITE-ProRule" id="PRU00236"/>
    </source>
</evidence>
<dbReference type="PANTHER" id="PTHR11085">
    <property type="entry name" value="NAD-DEPENDENT PROTEIN DEACYLASE SIRTUIN-5, MITOCHONDRIAL-RELATED"/>
    <property type="match status" value="1"/>
</dbReference>
<feature type="binding site" evidence="4">
    <location>
        <position position="141"/>
    </location>
    <ligand>
        <name>Zn(2+)</name>
        <dbReference type="ChEBI" id="CHEBI:29105"/>
    </ligand>
</feature>
<dbReference type="InterPro" id="IPR050134">
    <property type="entry name" value="NAD-dep_sirtuin_deacylases"/>
</dbReference>
<comment type="caution">
    <text evidence="6">The sequence shown here is derived from an EMBL/GenBank/DDBJ whole genome shotgun (WGS) entry which is preliminary data.</text>
</comment>
<dbReference type="Pfam" id="PF02146">
    <property type="entry name" value="SIR2"/>
    <property type="match status" value="1"/>
</dbReference>
<comment type="caution">
    <text evidence="4">Lacks conserved residue(s) required for the propagation of feature annotation.</text>
</comment>
<proteinExistence type="predicted"/>
<keyword evidence="4" id="KW-0862">Zinc</keyword>
<dbReference type="PANTHER" id="PTHR11085:SF10">
    <property type="entry name" value="NAD-DEPENDENT PROTEIN DEACYLASE SIRTUIN-5, MITOCHONDRIAL-RELATED"/>
    <property type="match status" value="1"/>
</dbReference>
<dbReference type="OrthoDB" id="394960at2"/>
<keyword evidence="7" id="KW-1185">Reference proteome</keyword>
<sequence>MEDKFRKIIAKMQEADSIVIGASNGLSISEGIHIFADNAAFLENFGDFREKYGFRSIIQGCFYPFPSEAEKWAFFSRMYNYFLYKQEASSVMKNLYELVKDKNFFVVTSNIDDHFRQAGFPSDRLFEIEGNGRNLQCTIGCHDQIYPGDEILSEMVTKQVDGKIPADLIPTCPECGGPMQVHLEVDRNFLKGEAWQNSFQAYQDFIDNAHRKKIVILEFGVGARNQLIKAPLMNLTNQEEYATYITFNRGNELYIPDAITAKSIGIDGNIAEILERLVQMK</sequence>
<keyword evidence="2" id="KW-0808">Transferase</keyword>
<dbReference type="EC" id="2.3.1.286" evidence="1"/>
<keyword evidence="4" id="KW-0479">Metal-binding</keyword>
<dbReference type="InterPro" id="IPR026590">
    <property type="entry name" value="Ssirtuin_cat_dom"/>
</dbReference>
<reference evidence="6 7" key="1">
    <citation type="submission" date="2015-05" db="EMBL/GenBank/DDBJ databases">
        <title>Comparison of genome.</title>
        <authorList>
            <person name="Zheng Z."/>
            <person name="Sun M."/>
        </authorList>
    </citation>
    <scope>NUCLEOTIDE SEQUENCE [LARGE SCALE GENOMIC DNA]</scope>
    <source>
        <strain evidence="6 7">G25-74</strain>
    </source>
</reference>
<name>A0A178A6A4_9BACI</name>
<evidence type="ECO:0000313" key="6">
    <source>
        <dbReference type="EMBL" id="OAK75746.1"/>
    </source>
</evidence>
<dbReference type="SUPFAM" id="SSF52467">
    <property type="entry name" value="DHS-like NAD/FAD-binding domain"/>
    <property type="match status" value="1"/>
</dbReference>
<dbReference type="AlphaFoldDB" id="A0A178A6A4"/>
<evidence type="ECO:0000259" key="5">
    <source>
        <dbReference type="PROSITE" id="PS50305"/>
    </source>
</evidence>
<feature type="domain" description="Deacetylase sirtuin-type" evidence="5">
    <location>
        <begin position="1"/>
        <end position="281"/>
    </location>
</feature>
<dbReference type="PATRIC" id="fig|217031.6.peg.192"/>
<dbReference type="Gene3D" id="3.40.50.1220">
    <property type="entry name" value="TPP-binding domain"/>
    <property type="match status" value="1"/>
</dbReference>
<feature type="binding site" evidence="4">
    <location>
        <position position="175"/>
    </location>
    <ligand>
        <name>Zn(2+)</name>
        <dbReference type="ChEBI" id="CHEBI:29105"/>
    </ligand>
</feature>
<keyword evidence="3" id="KW-0520">NAD</keyword>
<dbReference type="Proteomes" id="UP000077881">
    <property type="component" value="Unassembled WGS sequence"/>
</dbReference>
<dbReference type="RefSeq" id="WP_064467486.1">
    <property type="nucleotide sequence ID" value="NZ_LDJR01000008.1"/>
</dbReference>
<dbReference type="PROSITE" id="PS50305">
    <property type="entry name" value="SIRTUIN"/>
    <property type="match status" value="1"/>
</dbReference>
<dbReference type="InterPro" id="IPR003000">
    <property type="entry name" value="Sirtuin"/>
</dbReference>